<dbReference type="InterPro" id="IPR045155">
    <property type="entry name" value="Beta-lactam_cat"/>
</dbReference>
<evidence type="ECO:0000313" key="2">
    <source>
        <dbReference type="EMBL" id="GAA4399299.1"/>
    </source>
</evidence>
<dbReference type="Gene3D" id="3.40.710.10">
    <property type="entry name" value="DD-peptidase/beta-lactamase superfamily"/>
    <property type="match status" value="1"/>
</dbReference>
<protein>
    <recommendedName>
        <fullName evidence="1">Beta-lactamase class A catalytic domain-containing protein</fullName>
    </recommendedName>
</protein>
<dbReference type="SUPFAM" id="SSF56601">
    <property type="entry name" value="beta-lactamase/transpeptidase-like"/>
    <property type="match status" value="1"/>
</dbReference>
<name>A0ABP8K1U2_9ACTN</name>
<dbReference type="PANTHER" id="PTHR35333:SF3">
    <property type="entry name" value="BETA-LACTAMASE-TYPE TRANSPEPTIDASE FOLD CONTAINING PROTEIN"/>
    <property type="match status" value="1"/>
</dbReference>
<accession>A0ABP8K1U2</accession>
<organism evidence="2 3">
    <name type="scientific">Tsukamurella soli</name>
    <dbReference type="NCBI Taxonomy" id="644556"/>
    <lineage>
        <taxon>Bacteria</taxon>
        <taxon>Bacillati</taxon>
        <taxon>Actinomycetota</taxon>
        <taxon>Actinomycetes</taxon>
        <taxon>Mycobacteriales</taxon>
        <taxon>Tsukamurellaceae</taxon>
        <taxon>Tsukamurella</taxon>
    </lineage>
</organism>
<feature type="domain" description="Beta-lactamase class A catalytic" evidence="1">
    <location>
        <begin position="115"/>
        <end position="255"/>
    </location>
</feature>
<evidence type="ECO:0000259" key="1">
    <source>
        <dbReference type="Pfam" id="PF13354"/>
    </source>
</evidence>
<sequence>MLGVGTAATLGVAAATTHPHTSVPPVPPAPAAPVVPPVSDRFLQADVYHAEAVARRQGARVAIAVLDRDTGQRVESRNAHAPFFTASLVKVMIAEDVLTQRDQGKVHLSSSDMHMMHLMITRSDDFAADSFWDLGGGNAIVTRAAARYGLHDTHPPRGPWWFTTTSADDMVSLYDQIVTRRSTDPAVANWIVSAMRDFQPTGDDGENQTFGLPTALSREPVVGYKQGWMPLLDGNWIHDSTAIVGKSARYIVAIMASQPAPNGEDPTVSSIDDVAKALFPRGRIGAAAPVRAPATAPVRAPAHG</sequence>
<dbReference type="InterPro" id="IPR000871">
    <property type="entry name" value="Beta-lactam_class-A"/>
</dbReference>
<dbReference type="EMBL" id="BAABFR010000068">
    <property type="protein sequence ID" value="GAA4399299.1"/>
    <property type="molecule type" value="Genomic_DNA"/>
</dbReference>
<reference evidence="3" key="1">
    <citation type="journal article" date="2019" name="Int. J. Syst. Evol. Microbiol.">
        <title>The Global Catalogue of Microorganisms (GCM) 10K type strain sequencing project: providing services to taxonomists for standard genome sequencing and annotation.</title>
        <authorList>
            <consortium name="The Broad Institute Genomics Platform"/>
            <consortium name="The Broad Institute Genome Sequencing Center for Infectious Disease"/>
            <person name="Wu L."/>
            <person name="Ma J."/>
        </authorList>
    </citation>
    <scope>NUCLEOTIDE SEQUENCE [LARGE SCALE GENOMIC DNA]</scope>
    <source>
        <strain evidence="3">JCM 17688</strain>
    </source>
</reference>
<gene>
    <name evidence="2" type="ORF">GCM10023147_36480</name>
</gene>
<proteinExistence type="predicted"/>
<comment type="caution">
    <text evidence="2">The sequence shown here is derived from an EMBL/GenBank/DDBJ whole genome shotgun (WGS) entry which is preliminary data.</text>
</comment>
<dbReference type="InterPro" id="IPR012338">
    <property type="entry name" value="Beta-lactam/transpept-like"/>
</dbReference>
<keyword evidence="3" id="KW-1185">Reference proteome</keyword>
<dbReference type="PANTHER" id="PTHR35333">
    <property type="entry name" value="BETA-LACTAMASE"/>
    <property type="match status" value="1"/>
</dbReference>
<evidence type="ECO:0000313" key="3">
    <source>
        <dbReference type="Proteomes" id="UP001500635"/>
    </source>
</evidence>
<dbReference type="Proteomes" id="UP001500635">
    <property type="component" value="Unassembled WGS sequence"/>
</dbReference>
<dbReference type="Pfam" id="PF13354">
    <property type="entry name" value="Beta-lactamase2"/>
    <property type="match status" value="1"/>
</dbReference>